<evidence type="ECO:0000313" key="1">
    <source>
        <dbReference type="Proteomes" id="UP000887579"/>
    </source>
</evidence>
<sequence>MAIPINEDPYSATIVRIEK</sequence>
<name>A0AC34F8G4_9BILA</name>
<organism evidence="1 2">
    <name type="scientific">Panagrolaimus sp. ES5</name>
    <dbReference type="NCBI Taxonomy" id="591445"/>
    <lineage>
        <taxon>Eukaryota</taxon>
        <taxon>Metazoa</taxon>
        <taxon>Ecdysozoa</taxon>
        <taxon>Nematoda</taxon>
        <taxon>Chromadorea</taxon>
        <taxon>Rhabditida</taxon>
        <taxon>Tylenchina</taxon>
        <taxon>Panagrolaimomorpha</taxon>
        <taxon>Panagrolaimoidea</taxon>
        <taxon>Panagrolaimidae</taxon>
        <taxon>Panagrolaimus</taxon>
    </lineage>
</organism>
<dbReference type="Proteomes" id="UP000887579">
    <property type="component" value="Unplaced"/>
</dbReference>
<evidence type="ECO:0000313" key="2">
    <source>
        <dbReference type="WBParaSite" id="ES5_v2.g13138.t1"/>
    </source>
</evidence>
<proteinExistence type="predicted"/>
<accession>A0AC34F8G4</accession>
<dbReference type="WBParaSite" id="ES5_v2.g13138.t1">
    <property type="protein sequence ID" value="ES5_v2.g13138.t1"/>
    <property type="gene ID" value="ES5_v2.g13138"/>
</dbReference>
<reference evidence="2" key="1">
    <citation type="submission" date="2022-11" db="UniProtKB">
        <authorList>
            <consortium name="WormBaseParasite"/>
        </authorList>
    </citation>
    <scope>IDENTIFICATION</scope>
</reference>
<protein>
    <submittedName>
        <fullName evidence="2">Uncharacterized protein</fullName>
    </submittedName>
</protein>